<dbReference type="AlphaFoldDB" id="A0A6J0MRC8"/>
<organism evidence="1 2">
    <name type="scientific">Raphanus sativus</name>
    <name type="common">Radish</name>
    <name type="synonym">Raphanus raphanistrum var. sativus</name>
    <dbReference type="NCBI Taxonomy" id="3726"/>
    <lineage>
        <taxon>Eukaryota</taxon>
        <taxon>Viridiplantae</taxon>
        <taxon>Streptophyta</taxon>
        <taxon>Embryophyta</taxon>
        <taxon>Tracheophyta</taxon>
        <taxon>Spermatophyta</taxon>
        <taxon>Magnoliopsida</taxon>
        <taxon>eudicotyledons</taxon>
        <taxon>Gunneridae</taxon>
        <taxon>Pentapetalae</taxon>
        <taxon>rosids</taxon>
        <taxon>malvids</taxon>
        <taxon>Brassicales</taxon>
        <taxon>Brassicaceae</taxon>
        <taxon>Brassiceae</taxon>
        <taxon>Raphanus</taxon>
    </lineage>
</organism>
<name>A0A6J0MRC8_RAPSA</name>
<evidence type="ECO:0000313" key="2">
    <source>
        <dbReference type="RefSeq" id="XP_018474101.1"/>
    </source>
</evidence>
<keyword evidence="1" id="KW-1185">Reference proteome</keyword>
<evidence type="ECO:0000313" key="1">
    <source>
        <dbReference type="Proteomes" id="UP000504610"/>
    </source>
</evidence>
<dbReference type="KEGG" id="rsz:108845380"/>
<dbReference type="RefSeq" id="XP_018474101.1">
    <property type="nucleotide sequence ID" value="XM_018618599.2"/>
</dbReference>
<dbReference type="OrthoDB" id="10449784at2759"/>
<reference evidence="1" key="1">
    <citation type="journal article" date="2019" name="Database">
        <title>The radish genome database (RadishGD): an integrated information resource for radish genomics.</title>
        <authorList>
            <person name="Yu H.J."/>
            <person name="Baek S."/>
            <person name="Lee Y.J."/>
            <person name="Cho A."/>
            <person name="Mun J.H."/>
        </authorList>
    </citation>
    <scope>NUCLEOTIDE SEQUENCE [LARGE SCALE GENOMIC DNA]</scope>
    <source>
        <strain evidence="1">cv. WK10039</strain>
    </source>
</reference>
<protein>
    <submittedName>
        <fullName evidence="2">Uncharacterized protein LOC108845380</fullName>
    </submittedName>
</protein>
<sequence length="165" mass="18679">MLSSILKRQLNSELTCALGFTSTEPKPFLLPISQRKLWLSSPVQFSLFKNQGGYFKAPEKNEEEAALNQANFDQAIMSITKDQCEKLLQVEEEELLELEEELADRVMGLKAAVSLLENVYDPAIKNRAARVHLLKEKKESFCTLNLAKKKQEEGNKEGSDVDECE</sequence>
<proteinExistence type="predicted"/>
<dbReference type="GeneID" id="108845380"/>
<accession>A0A6J0MRC8</accession>
<reference evidence="2" key="2">
    <citation type="submission" date="2025-08" db="UniProtKB">
        <authorList>
            <consortium name="RefSeq"/>
        </authorList>
    </citation>
    <scope>IDENTIFICATION</scope>
    <source>
        <tissue evidence="2">Leaf</tissue>
    </source>
</reference>
<dbReference type="Proteomes" id="UP000504610">
    <property type="component" value="Chromosome 3"/>
</dbReference>
<gene>
    <name evidence="2" type="primary">LOC108845380</name>
</gene>